<name>A0ACC3MAF6_9PEZI</name>
<accession>A0ACC3MAF6</accession>
<sequence length="91" mass="10360">MPTKTPKLFSRPTKEYIYQKLRDENALLKALNLEKDEKILALESKVASLEASPTTSFETSIEPLDTLLGAGDISYPEDFHIDNFDKFFSFV</sequence>
<proteinExistence type="predicted"/>
<dbReference type="EMBL" id="JAUTXU010000384">
    <property type="protein sequence ID" value="KAK3681964.1"/>
    <property type="molecule type" value="Genomic_DNA"/>
</dbReference>
<keyword evidence="2" id="KW-1185">Reference proteome</keyword>
<comment type="caution">
    <text evidence="1">The sequence shown here is derived from an EMBL/GenBank/DDBJ whole genome shotgun (WGS) entry which is preliminary data.</text>
</comment>
<evidence type="ECO:0000313" key="2">
    <source>
        <dbReference type="Proteomes" id="UP001281147"/>
    </source>
</evidence>
<reference evidence="1" key="1">
    <citation type="submission" date="2023-07" db="EMBL/GenBank/DDBJ databases">
        <title>Black Yeasts Isolated from many extreme environments.</title>
        <authorList>
            <person name="Coleine C."/>
            <person name="Stajich J.E."/>
            <person name="Selbmann L."/>
        </authorList>
    </citation>
    <scope>NUCLEOTIDE SEQUENCE</scope>
    <source>
        <strain evidence="1">CCFEE 5714</strain>
    </source>
</reference>
<gene>
    <name evidence="1" type="ORF">LTR37_020712</name>
</gene>
<dbReference type="Proteomes" id="UP001281147">
    <property type="component" value="Unassembled WGS sequence"/>
</dbReference>
<organism evidence="1 2">
    <name type="scientific">Vermiconidia calcicola</name>
    <dbReference type="NCBI Taxonomy" id="1690605"/>
    <lineage>
        <taxon>Eukaryota</taxon>
        <taxon>Fungi</taxon>
        <taxon>Dikarya</taxon>
        <taxon>Ascomycota</taxon>
        <taxon>Pezizomycotina</taxon>
        <taxon>Dothideomycetes</taxon>
        <taxon>Dothideomycetidae</taxon>
        <taxon>Mycosphaerellales</taxon>
        <taxon>Extremaceae</taxon>
        <taxon>Vermiconidia</taxon>
    </lineage>
</organism>
<protein>
    <submittedName>
        <fullName evidence="1">Uncharacterized protein</fullName>
    </submittedName>
</protein>
<evidence type="ECO:0000313" key="1">
    <source>
        <dbReference type="EMBL" id="KAK3681964.1"/>
    </source>
</evidence>